<dbReference type="EMBL" id="AORV01000026">
    <property type="protein sequence ID" value="EMS72603.1"/>
    <property type="molecule type" value="Genomic_DNA"/>
</dbReference>
<protein>
    <submittedName>
        <fullName evidence="1">Uncharacterized protein</fullName>
    </submittedName>
</protein>
<accession>S0FVM2</accession>
<proteinExistence type="predicted"/>
<evidence type="ECO:0000313" key="1">
    <source>
        <dbReference type="EMBL" id="EMS72603.1"/>
    </source>
</evidence>
<dbReference type="Proteomes" id="UP000014155">
    <property type="component" value="Unassembled WGS sequence"/>
</dbReference>
<reference evidence="1 2" key="1">
    <citation type="journal article" date="2013" name="Genome Announc.">
        <title>Draft Genome Sequence of the Cellulolytic, Mesophilic, Anaerobic Bacterium Clostridium termitidis Strain CT1112 (DSM 5398).</title>
        <authorList>
            <person name="Lal S."/>
            <person name="Ramachandran U."/>
            <person name="Zhang X."/>
            <person name="Munir R."/>
            <person name="Sparling R."/>
            <person name="Levin D.B."/>
        </authorList>
    </citation>
    <scope>NUCLEOTIDE SEQUENCE [LARGE SCALE GENOMIC DNA]</scope>
    <source>
        <strain evidence="1 2">CT1112</strain>
    </source>
</reference>
<dbReference type="RefSeq" id="WP_004624859.1">
    <property type="nucleotide sequence ID" value="NZ_AORV01000026.1"/>
</dbReference>
<evidence type="ECO:0000313" key="2">
    <source>
        <dbReference type="Proteomes" id="UP000014155"/>
    </source>
</evidence>
<dbReference type="STRING" id="1195236.CTER_1516"/>
<gene>
    <name evidence="1" type="ORF">CTER_1516</name>
</gene>
<comment type="caution">
    <text evidence="1">The sequence shown here is derived from an EMBL/GenBank/DDBJ whole genome shotgun (WGS) entry which is preliminary data.</text>
</comment>
<sequence length="252" mass="29563">MSDAKFTDDILKILVEKGGYDRPMDYLYYLTLSPYKLQDDWNDVLGLALKEMNYPSTMIIKEYHDIKFLFTNSVEYYENKLKQVLIGVNNESYFFYFYMLACEYYDVHTAIYCFLYEQKGKRYGSFSLNDIEFSVLDEGLLKNVIFRGINQIGRYKEQLISRLVTDGYIVQYALYYTTYCNFSENGKTILKEDVEKIFSLLNSIVLLCTAEQSISNNFGNLSKVIVIENYMVGTTELENKFHRSGYDSFLEA</sequence>
<keyword evidence="2" id="KW-1185">Reference proteome</keyword>
<dbReference type="AlphaFoldDB" id="S0FVM2"/>
<organism evidence="1 2">
    <name type="scientific">Ruminiclostridium cellobioparum subsp. termitidis CT1112</name>
    <dbReference type="NCBI Taxonomy" id="1195236"/>
    <lineage>
        <taxon>Bacteria</taxon>
        <taxon>Bacillati</taxon>
        <taxon>Bacillota</taxon>
        <taxon>Clostridia</taxon>
        <taxon>Eubacteriales</taxon>
        <taxon>Oscillospiraceae</taxon>
        <taxon>Ruminiclostridium</taxon>
    </lineage>
</organism>
<dbReference type="PATRIC" id="fig|1195236.3.peg.1842"/>
<name>S0FVM2_RUMCE</name>